<sequence length="48" mass="5553">MAWIRQAPGKGLEWLGYRYDSSSVYYAQSIKGRFTSPETTARTSCIYR</sequence>
<evidence type="ECO:0000313" key="1">
    <source>
        <dbReference type="EMBL" id="JAI07274.1"/>
    </source>
</evidence>
<protein>
    <submittedName>
        <fullName evidence="1">Uncharacterized protein</fullName>
    </submittedName>
</protein>
<dbReference type="Gene3D" id="2.60.40.10">
    <property type="entry name" value="Immunoglobulins"/>
    <property type="match status" value="1"/>
</dbReference>
<reference evidence="1" key="2">
    <citation type="journal article" date="2015" name="Fish Shellfish Immunol.">
        <title>Early steps in the European eel (Anguilla anguilla)-Vibrio vulnificus interaction in the gills: Role of the RtxA13 toxin.</title>
        <authorList>
            <person name="Callol A."/>
            <person name="Pajuelo D."/>
            <person name="Ebbesson L."/>
            <person name="Teles M."/>
            <person name="MacKenzie S."/>
            <person name="Amaro C."/>
        </authorList>
    </citation>
    <scope>NUCLEOTIDE SEQUENCE</scope>
</reference>
<name>A0A0E9Y023_ANGAN</name>
<dbReference type="PANTHER" id="PTHR23266">
    <property type="entry name" value="IMMUNOGLOBULIN HEAVY CHAIN"/>
    <property type="match status" value="1"/>
</dbReference>
<dbReference type="InterPro" id="IPR050199">
    <property type="entry name" value="IgHV"/>
</dbReference>
<accession>A0A0E9Y023</accession>
<dbReference type="EMBL" id="GBXM01001304">
    <property type="protein sequence ID" value="JAI07274.1"/>
    <property type="molecule type" value="Transcribed_RNA"/>
</dbReference>
<dbReference type="AlphaFoldDB" id="A0A0E9Y023"/>
<dbReference type="SUPFAM" id="SSF48726">
    <property type="entry name" value="Immunoglobulin"/>
    <property type="match status" value="1"/>
</dbReference>
<dbReference type="InterPro" id="IPR013783">
    <property type="entry name" value="Ig-like_fold"/>
</dbReference>
<reference evidence="1" key="1">
    <citation type="submission" date="2014-11" db="EMBL/GenBank/DDBJ databases">
        <authorList>
            <person name="Amaro Gonzalez C."/>
        </authorList>
    </citation>
    <scope>NUCLEOTIDE SEQUENCE</scope>
</reference>
<organism evidence="1">
    <name type="scientific">Anguilla anguilla</name>
    <name type="common">European freshwater eel</name>
    <name type="synonym">Muraena anguilla</name>
    <dbReference type="NCBI Taxonomy" id="7936"/>
    <lineage>
        <taxon>Eukaryota</taxon>
        <taxon>Metazoa</taxon>
        <taxon>Chordata</taxon>
        <taxon>Craniata</taxon>
        <taxon>Vertebrata</taxon>
        <taxon>Euteleostomi</taxon>
        <taxon>Actinopterygii</taxon>
        <taxon>Neopterygii</taxon>
        <taxon>Teleostei</taxon>
        <taxon>Anguilliformes</taxon>
        <taxon>Anguillidae</taxon>
        <taxon>Anguilla</taxon>
    </lineage>
</organism>
<proteinExistence type="predicted"/>
<dbReference type="InterPro" id="IPR036179">
    <property type="entry name" value="Ig-like_dom_sf"/>
</dbReference>